<evidence type="ECO:0000256" key="4">
    <source>
        <dbReference type="ARBA" id="ARBA00022553"/>
    </source>
</evidence>
<dbReference type="Proteomes" id="UP001153620">
    <property type="component" value="Chromosome 2"/>
</dbReference>
<evidence type="ECO:0000256" key="16">
    <source>
        <dbReference type="SAM" id="Coils"/>
    </source>
</evidence>
<evidence type="ECO:0000256" key="12">
    <source>
        <dbReference type="ARBA" id="ARBA00067399"/>
    </source>
</evidence>
<evidence type="ECO:0000259" key="19">
    <source>
        <dbReference type="PROSITE" id="PS50106"/>
    </source>
</evidence>
<feature type="compositionally biased region" description="Polar residues" evidence="17">
    <location>
        <begin position="249"/>
        <end position="262"/>
    </location>
</feature>
<feature type="region of interest" description="Disordered" evidence="17">
    <location>
        <begin position="992"/>
        <end position="1016"/>
    </location>
</feature>
<dbReference type="GO" id="GO:0015629">
    <property type="term" value="C:actin cytoskeleton"/>
    <property type="evidence" value="ECO:0007669"/>
    <property type="project" value="TreeGrafter"/>
</dbReference>
<keyword evidence="10" id="KW-0206">Cytoskeleton</keyword>
<dbReference type="Pfam" id="PF07647">
    <property type="entry name" value="SAM_2"/>
    <property type="match status" value="1"/>
</dbReference>
<feature type="region of interest" description="Disordered" evidence="17">
    <location>
        <begin position="57"/>
        <end position="372"/>
    </location>
</feature>
<feature type="compositionally biased region" description="Basic and acidic residues" evidence="17">
    <location>
        <begin position="1428"/>
        <end position="1451"/>
    </location>
</feature>
<dbReference type="CDD" id="cd09512">
    <property type="entry name" value="SAM_Neurabin-like"/>
    <property type="match status" value="1"/>
</dbReference>
<evidence type="ECO:0000256" key="17">
    <source>
        <dbReference type="SAM" id="MobiDB-lite"/>
    </source>
</evidence>
<dbReference type="OrthoDB" id="62701at2759"/>
<proteinExistence type="predicted"/>
<keyword evidence="2" id="KW-0217">Developmental protein</keyword>
<feature type="compositionally biased region" description="Basic and acidic residues" evidence="17">
    <location>
        <begin position="115"/>
        <end position="140"/>
    </location>
</feature>
<dbReference type="GO" id="GO:0031175">
    <property type="term" value="P:neuron projection development"/>
    <property type="evidence" value="ECO:0007669"/>
    <property type="project" value="TreeGrafter"/>
</dbReference>
<keyword evidence="6" id="KW-0524">Neurogenesis</keyword>
<dbReference type="GO" id="GO:0014069">
    <property type="term" value="C:postsynaptic density"/>
    <property type="evidence" value="ECO:0007669"/>
    <property type="project" value="TreeGrafter"/>
</dbReference>
<dbReference type="SUPFAM" id="SSF47769">
    <property type="entry name" value="SAM/Pointed domain"/>
    <property type="match status" value="1"/>
</dbReference>
<accession>A0A9N9RVX6</accession>
<dbReference type="PANTHER" id="PTHR16154:SF6">
    <property type="entry name" value="SPINOPHILIN, ISOFORM J"/>
    <property type="match status" value="1"/>
</dbReference>
<feature type="compositionally biased region" description="Polar residues" evidence="17">
    <location>
        <begin position="1305"/>
        <end position="1316"/>
    </location>
</feature>
<dbReference type="InterPro" id="IPR013761">
    <property type="entry name" value="SAM/pointed_sf"/>
</dbReference>
<dbReference type="Pfam" id="PF00595">
    <property type="entry name" value="PDZ"/>
    <property type="match status" value="1"/>
</dbReference>
<dbReference type="FunFam" id="1.10.150.50:FF:000008">
    <property type="entry name" value="Neurabin-1 isoform 1-like protein"/>
    <property type="match status" value="1"/>
</dbReference>
<feature type="region of interest" description="Disordered" evidence="17">
    <location>
        <begin position="1274"/>
        <end position="1316"/>
    </location>
</feature>
<dbReference type="InterPro" id="IPR001478">
    <property type="entry name" value="PDZ"/>
</dbReference>
<feature type="compositionally biased region" description="Basic and acidic residues" evidence="17">
    <location>
        <begin position="300"/>
        <end position="334"/>
    </location>
</feature>
<keyword evidence="8 16" id="KW-0175">Coiled coil</keyword>
<feature type="region of interest" description="Disordered" evidence="17">
    <location>
        <begin position="524"/>
        <end position="544"/>
    </location>
</feature>
<feature type="compositionally biased region" description="Polar residues" evidence="17">
    <location>
        <begin position="1385"/>
        <end position="1396"/>
    </location>
</feature>
<dbReference type="SUPFAM" id="SSF50156">
    <property type="entry name" value="PDZ domain-like"/>
    <property type="match status" value="1"/>
</dbReference>
<feature type="compositionally biased region" description="Basic and acidic residues" evidence="17">
    <location>
        <begin position="1231"/>
        <end position="1242"/>
    </location>
</feature>
<dbReference type="CDD" id="cd06790">
    <property type="entry name" value="PDZ_neurabin-like"/>
    <property type="match status" value="1"/>
</dbReference>
<dbReference type="InterPro" id="IPR001660">
    <property type="entry name" value="SAM"/>
</dbReference>
<feature type="compositionally biased region" description="Polar residues" evidence="17">
    <location>
        <begin position="215"/>
        <end position="227"/>
    </location>
</feature>
<dbReference type="GO" id="GO:0005737">
    <property type="term" value="C:cytoplasm"/>
    <property type="evidence" value="ECO:0007669"/>
    <property type="project" value="TreeGrafter"/>
</dbReference>
<feature type="coiled-coil region" evidence="16">
    <location>
        <begin position="1039"/>
        <end position="1178"/>
    </location>
</feature>
<evidence type="ECO:0000313" key="20">
    <source>
        <dbReference type="EMBL" id="CAG9804768.1"/>
    </source>
</evidence>
<feature type="region of interest" description="Disordered" evidence="17">
    <location>
        <begin position="579"/>
        <end position="598"/>
    </location>
</feature>
<feature type="compositionally biased region" description="Acidic residues" evidence="17">
    <location>
        <begin position="1218"/>
        <end position="1230"/>
    </location>
</feature>
<feature type="compositionally biased region" description="Low complexity" evidence="17">
    <location>
        <begin position="149"/>
        <end position="159"/>
    </location>
</feature>
<name>A0A9N9RVX6_9DIPT</name>
<keyword evidence="9" id="KW-0009">Actin-binding</keyword>
<dbReference type="SMART" id="SM00228">
    <property type="entry name" value="PDZ"/>
    <property type="match status" value="1"/>
</dbReference>
<dbReference type="InterPro" id="IPR043446">
    <property type="entry name" value="Neurabin-like"/>
</dbReference>
<reference evidence="20" key="1">
    <citation type="submission" date="2022-01" db="EMBL/GenBank/DDBJ databases">
        <authorList>
            <person name="King R."/>
        </authorList>
    </citation>
    <scope>NUCLEOTIDE SEQUENCE</scope>
</reference>
<evidence type="ECO:0000256" key="13">
    <source>
        <dbReference type="ARBA" id="ARBA00076637"/>
    </source>
</evidence>
<evidence type="ECO:0000256" key="7">
    <source>
        <dbReference type="ARBA" id="ARBA00023018"/>
    </source>
</evidence>
<feature type="domain" description="SAM" evidence="18">
    <location>
        <begin position="1561"/>
        <end position="1605"/>
    </location>
</feature>
<evidence type="ECO:0000256" key="14">
    <source>
        <dbReference type="ARBA" id="ARBA00077125"/>
    </source>
</evidence>
<keyword evidence="5" id="KW-0221">Differentiation</keyword>
<comment type="subcellular location">
    <subcellularLocation>
        <location evidence="1">Cytoplasm</location>
        <location evidence="1">Cytoskeleton</location>
    </subcellularLocation>
    <subcellularLocation>
        <location evidence="11">Synapse</location>
    </subcellularLocation>
</comment>
<feature type="region of interest" description="Disordered" evidence="17">
    <location>
        <begin position="1"/>
        <end position="20"/>
    </location>
</feature>
<dbReference type="GO" id="GO:0051015">
    <property type="term" value="F:actin filament binding"/>
    <property type="evidence" value="ECO:0007669"/>
    <property type="project" value="TreeGrafter"/>
</dbReference>
<evidence type="ECO:0000313" key="21">
    <source>
        <dbReference type="Proteomes" id="UP001153620"/>
    </source>
</evidence>
<feature type="region of interest" description="Disordered" evidence="17">
    <location>
        <begin position="1625"/>
        <end position="1656"/>
    </location>
</feature>
<dbReference type="PANTHER" id="PTHR16154">
    <property type="entry name" value="NEURABIN"/>
    <property type="match status" value="1"/>
</dbReference>
<keyword evidence="3" id="KW-0963">Cytoplasm</keyword>
<feature type="compositionally biased region" description="Basic and acidic residues" evidence="17">
    <location>
        <begin position="75"/>
        <end position="90"/>
    </location>
</feature>
<dbReference type="GO" id="GO:0030425">
    <property type="term" value="C:dendrite"/>
    <property type="evidence" value="ECO:0007669"/>
    <property type="project" value="TreeGrafter"/>
</dbReference>
<sequence length="1656" mass="184910">MDKSSNGQNHGQKVSQIANIFQRKALTEDHKDNAATPVVRTESHAARFNNARALFERLGEGRINRPNSFSIKHSTSKDDNLKDPSPERQRSPSPKKFNGLGKIEGVGIIQNVSRIKSEKPEKPEKPERKFNSKELIEKQKNWTSHFTKSKSVTSSSASARCDIIRAVPGYNAEVIKTPEPVKEVKSTRSASIESASPPSPSKRQSISTPPEIKPRTTSRSNSITSPQKLPDVTKVDENQSLIRKKSLDFSDQQQIHSNSNSVDNRRLSSDKESSLASPARIISSTPSPAASSSGPSSPVHTEDEKQENESNEKTDMVSTLDDGKNRSNDEDDKAHRRSSKKVSSICINLPAAGLGQRPSSVHSSINDEGGFNEPSPEIKALQTVYDYDQVVIDAQMASHPDVLSNVTYVDLAHRVQPEGIESDQSYDENESYRRKAENICEIKKEKVVYATIKTEMPVKEMIYEKENILDDDETDDIKIIQPDVTERGYVSPQKILDPTCTKLHDENNDDDDDDDKDIEDLFNKKLPPIPLCGSETETEEDDVAPPIPPMSTKKVPPPIPELNSPLDLQDVEFADASDPEDDLITNVNNNNKNNTNEEILPDAMTNDEAERLLSSRILESKIRQQSLLSDEQAREVEAILANKELPPLPVENIKENLKEKTIVEDDEPDWLQDVLSTTTGNKSEFLNDKSTDQINDVLNQTILLGDNSANALFQDSIVSVESNQSANESIVTTTTSDSINLSKVESNRDGSIISSATSLVEADESGDESLQMEYPPVAAQEVFINQDGVHFFEDGNFWMEVPGLLENDRDDEEEQHIPVKKNTKVKFSTAPIQVFSTFSINDYDRRNEDVDPVAASAEYELEKRVEKMDVFPVQLMKGSEGLGLSIIGMGVGADSGLEKLGIFVKTITENGAAARDGRIQVNDQIIEVDGKSLVGVTQAYAASVLRNTSGLVKFQIGREKDPDNSEVAQLIRQSLQADKDKEERIRRQQEEYFRRTSEDSTLPVSANSSLSEGPMSPTQIAADSPFADGIEYSGNSGDVESLKRLLQEKTKAIAMHEGEIMNLKKMLIRYQTISNETEIICEKLKQTERDLTDIRKEANNYQNMLQQSQTQYATLERKYSKVKKILRDFQQRDRDMIQFQEYYLQHLQEKDTEYNALVKKLKDRVISLEQELQDTQKRAGLPVCLPYDNTSLKLTPQMTRKQPPKPLFQKKIEGEYSDLEISDLSPDGEGEDGKTATVERKVPVKDEFDTAIPKHELLDSSVNKSKSDLVSRGALANRQLPKKLGNSNSSSNGTLDESEEEQNIDDANNNPTFTNGVHYSTPIVNKPVVPPSVPLYASVHKERNDATSPVQAFNMKQQHTTIPNIFRDNVGGKISSSSYGSDLNASSYESDMGSSNDKLDDQSPDTWIYPSRRPKGLKGINPPSLAEQLKERLAEREGKKVVEDGSSRDSSDDFTDLNHSQNPAERISQNLLCEIKKAVNENVGKVKHVPPSTISPLGSSPPWKHQTQSSDDNLSASSDSSPAYSPSRTIDLSGSSTSFSSDRAKISASSHQWKSGPVEQWNNEQVCHWLLGINMEHHVPKFIEHGVEGGALLQLDSRDFKILNVCGDDKKLLKKNIKELKRLNEKERRQTEKDRKEREKMIKKAEKKAEKEKKKK</sequence>
<dbReference type="SMART" id="SM00454">
    <property type="entry name" value="SAM"/>
    <property type="match status" value="1"/>
</dbReference>
<dbReference type="Gene3D" id="1.10.150.50">
    <property type="entry name" value="Transcription Factor, Ets-1"/>
    <property type="match status" value="1"/>
</dbReference>
<dbReference type="EMBL" id="OU895878">
    <property type="protein sequence ID" value="CAG9804768.1"/>
    <property type="molecule type" value="Genomic_DNA"/>
</dbReference>
<dbReference type="InterPro" id="IPR036034">
    <property type="entry name" value="PDZ_sf"/>
</dbReference>
<evidence type="ECO:0000256" key="6">
    <source>
        <dbReference type="ARBA" id="ARBA00022902"/>
    </source>
</evidence>
<dbReference type="GO" id="GO:0019722">
    <property type="term" value="P:calcium-mediated signaling"/>
    <property type="evidence" value="ECO:0007669"/>
    <property type="project" value="TreeGrafter"/>
</dbReference>
<feature type="region of interest" description="Disordered" evidence="17">
    <location>
        <begin position="499"/>
        <end position="518"/>
    </location>
</feature>
<feature type="compositionally biased region" description="Basic and acidic residues" evidence="17">
    <location>
        <begin position="263"/>
        <end position="273"/>
    </location>
</feature>
<dbReference type="PROSITE" id="PS50105">
    <property type="entry name" value="SAM_DOMAIN"/>
    <property type="match status" value="1"/>
</dbReference>
<feature type="compositionally biased region" description="Polar residues" evidence="17">
    <location>
        <begin position="999"/>
        <end position="1016"/>
    </location>
</feature>
<evidence type="ECO:0000256" key="15">
    <source>
        <dbReference type="ARBA" id="ARBA00082439"/>
    </source>
</evidence>
<dbReference type="GO" id="GO:0007015">
    <property type="term" value="P:actin filament organization"/>
    <property type="evidence" value="ECO:0007669"/>
    <property type="project" value="TreeGrafter"/>
</dbReference>
<evidence type="ECO:0000259" key="18">
    <source>
        <dbReference type="PROSITE" id="PS50105"/>
    </source>
</evidence>
<keyword evidence="4" id="KW-0597">Phosphoprotein</keyword>
<evidence type="ECO:0000256" key="1">
    <source>
        <dbReference type="ARBA" id="ARBA00004245"/>
    </source>
</evidence>
<feature type="compositionally biased region" description="Polar residues" evidence="17">
    <location>
        <begin position="357"/>
        <end position="366"/>
    </location>
</feature>
<gene>
    <name evidence="20" type="ORF">CHIRRI_LOCUS7647</name>
</gene>
<evidence type="ECO:0000256" key="10">
    <source>
        <dbReference type="ARBA" id="ARBA00023212"/>
    </source>
</evidence>
<feature type="region of interest" description="Disordered" evidence="17">
    <location>
        <begin position="1218"/>
        <end position="1242"/>
    </location>
</feature>
<dbReference type="PROSITE" id="PS50106">
    <property type="entry name" value="PDZ"/>
    <property type="match status" value="1"/>
</dbReference>
<feature type="compositionally biased region" description="Low complexity" evidence="17">
    <location>
        <begin position="1509"/>
        <end position="1541"/>
    </location>
</feature>
<feature type="region of interest" description="Disordered" evidence="17">
    <location>
        <begin position="28"/>
        <end position="47"/>
    </location>
</feature>
<dbReference type="FunFam" id="2.30.42.10:FF:000010">
    <property type="entry name" value="Neurabin-1 isoform 1"/>
    <property type="match status" value="1"/>
</dbReference>
<evidence type="ECO:0000256" key="11">
    <source>
        <dbReference type="ARBA" id="ARBA00034103"/>
    </source>
</evidence>
<evidence type="ECO:0000256" key="8">
    <source>
        <dbReference type="ARBA" id="ARBA00023054"/>
    </source>
</evidence>
<feature type="region of interest" description="Disordered" evidence="17">
    <location>
        <begin position="1385"/>
        <end position="1463"/>
    </location>
</feature>
<dbReference type="Gene3D" id="2.30.42.10">
    <property type="match status" value="1"/>
</dbReference>
<dbReference type="Pfam" id="PF17817">
    <property type="entry name" value="PDZ_5"/>
    <property type="match status" value="1"/>
</dbReference>
<feature type="domain" description="PDZ" evidence="19">
    <location>
        <begin position="872"/>
        <end position="960"/>
    </location>
</feature>
<feature type="compositionally biased region" description="Low complexity" evidence="17">
    <location>
        <begin position="276"/>
        <end position="298"/>
    </location>
</feature>
<feature type="region of interest" description="Disordered" evidence="17">
    <location>
        <begin position="1484"/>
        <end position="1541"/>
    </location>
</feature>
<reference evidence="20" key="2">
    <citation type="submission" date="2022-10" db="EMBL/GenBank/DDBJ databases">
        <authorList>
            <consortium name="ENA_rothamsted_submissions"/>
            <consortium name="culmorum"/>
            <person name="King R."/>
        </authorList>
    </citation>
    <scope>NUCLEOTIDE SEQUENCE</scope>
</reference>
<keyword evidence="7" id="KW-0770">Synapse</keyword>
<protein>
    <recommendedName>
        <fullName evidence="12">Neurabin-1</fullName>
    </recommendedName>
    <alternativeName>
        <fullName evidence="14">Neurabin-I</fullName>
    </alternativeName>
    <alternativeName>
        <fullName evidence="13">Neural tissue-specific F-actin-binding protein I</fullName>
    </alternativeName>
    <alternativeName>
        <fullName evidence="15">Protein phosphatase 1 regulatory subunit 9A</fullName>
    </alternativeName>
</protein>
<feature type="compositionally biased region" description="Polar residues" evidence="17">
    <location>
        <begin position="1"/>
        <end position="19"/>
    </location>
</feature>
<feature type="compositionally biased region" description="Low complexity" evidence="17">
    <location>
        <begin position="585"/>
        <end position="596"/>
    </location>
</feature>
<organism evidence="20 21">
    <name type="scientific">Chironomus riparius</name>
    <dbReference type="NCBI Taxonomy" id="315576"/>
    <lineage>
        <taxon>Eukaryota</taxon>
        <taxon>Metazoa</taxon>
        <taxon>Ecdysozoa</taxon>
        <taxon>Arthropoda</taxon>
        <taxon>Hexapoda</taxon>
        <taxon>Insecta</taxon>
        <taxon>Pterygota</taxon>
        <taxon>Neoptera</taxon>
        <taxon>Endopterygota</taxon>
        <taxon>Diptera</taxon>
        <taxon>Nematocera</taxon>
        <taxon>Chironomoidea</taxon>
        <taxon>Chironomidae</taxon>
        <taxon>Chironominae</taxon>
        <taxon>Chironomus</taxon>
    </lineage>
</organism>
<evidence type="ECO:0000256" key="5">
    <source>
        <dbReference type="ARBA" id="ARBA00022782"/>
    </source>
</evidence>
<evidence type="ECO:0000256" key="3">
    <source>
        <dbReference type="ARBA" id="ARBA00022490"/>
    </source>
</evidence>
<evidence type="ECO:0000256" key="2">
    <source>
        <dbReference type="ARBA" id="ARBA00022473"/>
    </source>
</evidence>
<keyword evidence="21" id="KW-1185">Reference proteome</keyword>
<evidence type="ECO:0000256" key="9">
    <source>
        <dbReference type="ARBA" id="ARBA00023203"/>
    </source>
</evidence>
<feature type="compositionally biased region" description="Acidic residues" evidence="17">
    <location>
        <begin position="507"/>
        <end position="518"/>
    </location>
</feature>
<dbReference type="InterPro" id="IPR040645">
    <property type="entry name" value="Neurabin-1/2_PDZ"/>
</dbReference>